<feature type="domain" description="DUF4773" evidence="2">
    <location>
        <begin position="4"/>
        <end position="103"/>
    </location>
</feature>
<dbReference type="InterPro" id="IPR031941">
    <property type="entry name" value="DUF4773"/>
</dbReference>
<dbReference type="PANTHER" id="PTHR36299">
    <property type="entry name" value="AGAP008005-PA"/>
    <property type="match status" value="1"/>
</dbReference>
<organism evidence="3 4">
    <name type="scientific">Ooceraea biroi</name>
    <name type="common">Clonal raider ant</name>
    <name type="synonym">Cerapachys biroi</name>
    <dbReference type="NCBI Taxonomy" id="2015173"/>
    <lineage>
        <taxon>Eukaryota</taxon>
        <taxon>Metazoa</taxon>
        <taxon>Ecdysozoa</taxon>
        <taxon>Arthropoda</taxon>
        <taxon>Hexapoda</taxon>
        <taxon>Insecta</taxon>
        <taxon>Pterygota</taxon>
        <taxon>Neoptera</taxon>
        <taxon>Endopterygota</taxon>
        <taxon>Hymenoptera</taxon>
        <taxon>Apocrita</taxon>
        <taxon>Aculeata</taxon>
        <taxon>Formicoidea</taxon>
        <taxon>Formicidae</taxon>
        <taxon>Dorylinae</taxon>
        <taxon>Ooceraea</taxon>
    </lineage>
</organism>
<keyword evidence="1" id="KW-0472">Membrane</keyword>
<keyword evidence="1" id="KW-0812">Transmembrane</keyword>
<comment type="caution">
    <text evidence="3">The sequence shown here is derived from an EMBL/GenBank/DDBJ whole genome shotgun (WGS) entry which is preliminary data.</text>
</comment>
<dbReference type="Proteomes" id="UP000279307">
    <property type="component" value="Chromosome 6"/>
</dbReference>
<keyword evidence="1" id="KW-1133">Transmembrane helix</keyword>
<evidence type="ECO:0000259" key="2">
    <source>
        <dbReference type="Pfam" id="PF15998"/>
    </source>
</evidence>
<evidence type="ECO:0000313" key="3">
    <source>
        <dbReference type="EMBL" id="RLU22152.1"/>
    </source>
</evidence>
<evidence type="ECO:0000256" key="1">
    <source>
        <dbReference type="SAM" id="Phobius"/>
    </source>
</evidence>
<protein>
    <recommendedName>
        <fullName evidence="2">DUF4773 domain-containing protein</fullName>
    </recommendedName>
</protein>
<dbReference type="AlphaFoldDB" id="A0A3L8DPI8"/>
<accession>A0A3L8DPI8</accession>
<dbReference type="OrthoDB" id="5952164at2759"/>
<evidence type="ECO:0000313" key="4">
    <source>
        <dbReference type="Proteomes" id="UP000279307"/>
    </source>
</evidence>
<dbReference type="PANTHER" id="PTHR36299:SF2">
    <property type="entry name" value="DUF4773 DOMAIN-CONTAINING PROTEIN"/>
    <property type="match status" value="1"/>
</dbReference>
<feature type="transmembrane region" description="Helical" evidence="1">
    <location>
        <begin position="146"/>
        <end position="167"/>
    </location>
</feature>
<sequence length="172" mass="19508">MEWDEVSLNGTLCANASYLQHEYGISMTLTFNKWTIINETVSARNPPPICIGENIVDLEIEVCLHIYDIDIDIETNKFHACFEVLGRIMKLKFSKIKLGCVNTSLYEGVRCIENNIIHQLSNFKSVKAEQKMKAESTINSGAHNGITLDFILLLLSLHSFVLLYKILVTRTI</sequence>
<proteinExistence type="predicted"/>
<dbReference type="EMBL" id="QOIP01000006">
    <property type="protein sequence ID" value="RLU22152.1"/>
    <property type="molecule type" value="Genomic_DNA"/>
</dbReference>
<name>A0A3L8DPI8_OOCBI</name>
<gene>
    <name evidence="3" type="ORF">DMN91_006532</name>
</gene>
<reference evidence="3 4" key="1">
    <citation type="journal article" date="2018" name="Genome Res.">
        <title>The genomic architecture and molecular evolution of ant odorant receptors.</title>
        <authorList>
            <person name="McKenzie S.K."/>
            <person name="Kronauer D.J.C."/>
        </authorList>
    </citation>
    <scope>NUCLEOTIDE SEQUENCE [LARGE SCALE GENOMIC DNA]</scope>
    <source>
        <strain evidence="3">Clonal line C1</strain>
    </source>
</reference>
<dbReference type="Pfam" id="PF15998">
    <property type="entry name" value="DUF4773"/>
    <property type="match status" value="1"/>
</dbReference>